<dbReference type="RefSeq" id="WP_203830690.1">
    <property type="nucleotide sequence ID" value="NZ_BAAATY010000057.1"/>
</dbReference>
<comment type="caution">
    <text evidence="1">The sequence shown here is derived from an EMBL/GenBank/DDBJ whole genome shotgun (WGS) entry which is preliminary data.</text>
</comment>
<proteinExistence type="predicted"/>
<evidence type="ECO:0000313" key="2">
    <source>
        <dbReference type="Proteomes" id="UP000624709"/>
    </source>
</evidence>
<gene>
    <name evidence="1" type="ORF">Apa02nite_091430</name>
</gene>
<protein>
    <recommendedName>
        <fullName evidence="3">HEAT repeat protein</fullName>
    </recommendedName>
</protein>
<organism evidence="1 2">
    <name type="scientific">Actinoplanes palleronii</name>
    <dbReference type="NCBI Taxonomy" id="113570"/>
    <lineage>
        <taxon>Bacteria</taxon>
        <taxon>Bacillati</taxon>
        <taxon>Actinomycetota</taxon>
        <taxon>Actinomycetes</taxon>
        <taxon>Micromonosporales</taxon>
        <taxon>Micromonosporaceae</taxon>
        <taxon>Actinoplanes</taxon>
    </lineage>
</organism>
<evidence type="ECO:0008006" key="3">
    <source>
        <dbReference type="Google" id="ProtNLM"/>
    </source>
</evidence>
<accession>A0ABQ4BQV1</accession>
<sequence>MTAAALVEVAAAGDRGRVLELLGGMDDAARQAARRPLSVVQRGLDAGAPRELRDCVTLAVLGCVTAPSEAAKALISLWRGQRGASQWAGPQLEAFAGRDSGWLADVGRRVAAAVPVRRPADWPFSGHANGELYRLARGLVWMAGAEPPVDDGFALEWALTKWRRHRERTLDDIVRTNPRSGEEESAATALRADPYTSLLLPRVFGLVGFGTFLDHPWHWRADLIAVTLTGELDRAMLIERCVDGLIRGGRLIEPRGFWALLDDVAPTEDELAAHAPDWAALAGRADAPVAGRAVEMLRRLLAAGRLDTGLLAEASHAVLARPEKTLVRTHLKLVAEALRRAPQCAAELLPPVTAAFGHQDSAVQQQAWKLAARHLATIDPTVRAQLTEALPLLTPDLRDEAAAALGEQPPAVAAEPQLPPVSAPHPTSAAPHSVSEAVQEIAALLAARTPVPTDRERAVDGLIRAAYRDRVALAEVLAPVIRRRDWIPAGLAELLRAVLGEVTVDDVPAAPPDMAGRFDHKRCIPCLYEYLLEARWYEAARRLLTEPVPFLLATPGWSSGALDADVLVERLTEYARLGLRAGPADLDQALLRTRVPQPPERQRLCAAAAALGTADGTRLAHWLDTVGSGPGLPSLGDDFTPAFRNLDQRLDATWHHSTEFPDASLAEWIAVAPVFREYLADGLAHWLDHPDSLYEYFPDLPLLVEADGPAGRRLTAVLACAVARSERAHRTAVAEALLQATVRGDLDEQWCGELLGRWTTWRDEPYDFAPVLAEAARSGAYRMVWNVLSVALPALLARPRRPRTLGGVLMLAADCAAQLGATGDLPGLDELADSKAGSQAVKQARRLRSTLTAGMAGPG</sequence>
<dbReference type="Proteomes" id="UP000624709">
    <property type="component" value="Unassembled WGS sequence"/>
</dbReference>
<dbReference type="EMBL" id="BOMS01000163">
    <property type="protein sequence ID" value="GIE73035.1"/>
    <property type="molecule type" value="Genomic_DNA"/>
</dbReference>
<keyword evidence="2" id="KW-1185">Reference proteome</keyword>
<reference evidence="1 2" key="1">
    <citation type="submission" date="2021-01" db="EMBL/GenBank/DDBJ databases">
        <title>Whole genome shotgun sequence of Actinoplanes palleronii NBRC 14916.</title>
        <authorList>
            <person name="Komaki H."/>
            <person name="Tamura T."/>
        </authorList>
    </citation>
    <scope>NUCLEOTIDE SEQUENCE [LARGE SCALE GENOMIC DNA]</scope>
    <source>
        <strain evidence="1 2">NBRC 14916</strain>
    </source>
</reference>
<name>A0ABQ4BQV1_9ACTN</name>
<evidence type="ECO:0000313" key="1">
    <source>
        <dbReference type="EMBL" id="GIE73035.1"/>
    </source>
</evidence>